<dbReference type="EMBL" id="CADCVK010000089">
    <property type="protein sequence ID" value="CAA9468023.1"/>
    <property type="molecule type" value="Genomic_DNA"/>
</dbReference>
<reference evidence="2" key="1">
    <citation type="submission" date="2020-02" db="EMBL/GenBank/DDBJ databases">
        <authorList>
            <person name="Meier V. D."/>
        </authorList>
    </citation>
    <scope>NUCLEOTIDE SEQUENCE</scope>
    <source>
        <strain evidence="2">AVDCRST_MAG12</strain>
    </source>
</reference>
<gene>
    <name evidence="2" type="ORF">AVDCRST_MAG12-502</name>
</gene>
<organism evidence="2">
    <name type="scientific">uncultured Rubrobacteraceae bacterium</name>
    <dbReference type="NCBI Taxonomy" id="349277"/>
    <lineage>
        <taxon>Bacteria</taxon>
        <taxon>Bacillati</taxon>
        <taxon>Actinomycetota</taxon>
        <taxon>Rubrobacteria</taxon>
        <taxon>Rubrobacterales</taxon>
        <taxon>Rubrobacteraceae</taxon>
        <taxon>environmental samples</taxon>
    </lineage>
</organism>
<feature type="compositionally biased region" description="Basic and acidic residues" evidence="1">
    <location>
        <begin position="206"/>
        <end position="223"/>
    </location>
</feature>
<evidence type="ECO:0000313" key="2">
    <source>
        <dbReference type="EMBL" id="CAA9468023.1"/>
    </source>
</evidence>
<feature type="compositionally biased region" description="Low complexity" evidence="1">
    <location>
        <begin position="145"/>
        <end position="156"/>
    </location>
</feature>
<dbReference type="AlphaFoldDB" id="A0A6J4RDA6"/>
<protein>
    <submittedName>
        <fullName evidence="2">High-affinity branched-chain amino acid transport system permease protein LivH</fullName>
    </submittedName>
</protein>
<feature type="compositionally biased region" description="Basic and acidic residues" evidence="1">
    <location>
        <begin position="321"/>
        <end position="340"/>
    </location>
</feature>
<feature type="region of interest" description="Disordered" evidence="1">
    <location>
        <begin position="102"/>
        <end position="357"/>
    </location>
</feature>
<accession>A0A6J4RDA6</accession>
<proteinExistence type="predicted"/>
<feature type="non-terminal residue" evidence="2">
    <location>
        <position position="357"/>
    </location>
</feature>
<feature type="compositionally biased region" description="Basic residues" evidence="1">
    <location>
        <begin position="287"/>
        <end position="315"/>
    </location>
</feature>
<feature type="non-terminal residue" evidence="2">
    <location>
        <position position="1"/>
    </location>
</feature>
<evidence type="ECO:0000256" key="1">
    <source>
        <dbReference type="SAM" id="MobiDB-lite"/>
    </source>
</evidence>
<feature type="compositionally biased region" description="Basic and acidic residues" evidence="1">
    <location>
        <begin position="108"/>
        <end position="117"/>
    </location>
</feature>
<sequence length="357" mass="40496">GHHRSTFTPHDRGAPAHRRRHPRLPVEVGPVRGSRRAARLLRDQGPHRRGRPLPLGPEHLPGALQRLHLGVDRRGLHARLRHHRAHQLRPRRRLHARLVRLGRPVRHARPDARDGSRRALRRPAGHADHRDDRVRLAQRDDREGGLPAAAQRAQARAAHHRGRLLLHPAERRPPLGGRLAQLGRRPHPGPAGGRHDRRRRRPARGPARDPGDDPARARDDHLHQHVAARQGHARHRAGPRRRAPAGHQRRHDDLDDLPDRRHARRRGGPHLRPVPDDDLVLPGLPGRPHRLHRGGHGRHRQPQGRRPRRPHHRRHPADLGQPDRHGVDPGDRVRLPHPDHGLPAAGAHRRADEGGGL</sequence>
<feature type="region of interest" description="Disordered" evidence="1">
    <location>
        <begin position="1"/>
        <end position="60"/>
    </location>
</feature>
<feature type="compositionally biased region" description="Basic and acidic residues" evidence="1">
    <location>
        <begin position="125"/>
        <end position="144"/>
    </location>
</feature>
<name>A0A6J4RDA6_9ACTN</name>
<feature type="compositionally biased region" description="Basic and acidic residues" evidence="1">
    <location>
        <begin position="250"/>
        <end position="260"/>
    </location>
</feature>
<feature type="compositionally biased region" description="Basic residues" evidence="1">
    <location>
        <begin position="231"/>
        <end position="249"/>
    </location>
</feature>